<keyword evidence="4" id="KW-0788">Thiol protease</keyword>
<protein>
    <submittedName>
        <fullName evidence="7">NlpC/P60 family protein</fullName>
    </submittedName>
</protein>
<dbReference type="PROSITE" id="PS51935">
    <property type="entry name" value="NLPC_P60"/>
    <property type="match status" value="1"/>
</dbReference>
<accession>A0A543HTP2</accession>
<comment type="caution">
    <text evidence="7">The sequence shown here is derived from an EMBL/GenBank/DDBJ whole genome shotgun (WGS) entry which is preliminary data.</text>
</comment>
<dbReference type="Proteomes" id="UP000316747">
    <property type="component" value="Unassembled WGS sequence"/>
</dbReference>
<dbReference type="SUPFAM" id="SSF54001">
    <property type="entry name" value="Cysteine proteinases"/>
    <property type="match status" value="1"/>
</dbReference>
<proteinExistence type="inferred from homology"/>
<sequence>MVTPQAGDALMSLQRIAAVGLVGFIGLAGTLGLVTVGAVGSTAQTRAPSCVSSGSVSGLTASQAQNARTVVAVATQRGGERAAFIAVMVALAESGLRVLTNPNDPSGAAYPNEGVGYDHDSLGLFQQRPSWGTAAQRMSPTESTHLFLDALLRVPGWQEMTPWYAAQMVQRSAFTGRPTVGNHGSSMVGENYWRQADRAVGIVAAIKGSTITLDCGDAGVPIVQTASAGTHGLPAEYAIPQGTSPAGRLAVTFALAQLGKPYVWGGNGPGGYDCSGLTQQAWIRGGVRIGRVVSQQLRAGAPTTLASLQPGDLVMIPGALGTMAAPGHVGMYIGQGLVVHAPRTGDVVRVVSLKPFISDGLAGLRHIS</sequence>
<dbReference type="InterPro" id="IPR051794">
    <property type="entry name" value="PG_Endopeptidase_C40"/>
</dbReference>
<organism evidence="7 8">
    <name type="scientific">Humibacillus xanthopallidus</name>
    <dbReference type="NCBI Taxonomy" id="412689"/>
    <lineage>
        <taxon>Bacteria</taxon>
        <taxon>Bacillati</taxon>
        <taxon>Actinomycetota</taxon>
        <taxon>Actinomycetes</taxon>
        <taxon>Micrococcales</taxon>
        <taxon>Intrasporangiaceae</taxon>
        <taxon>Humibacillus</taxon>
    </lineage>
</organism>
<feature type="transmembrane region" description="Helical" evidence="5">
    <location>
        <begin position="16"/>
        <end position="40"/>
    </location>
</feature>
<keyword evidence="5" id="KW-0812">Transmembrane</keyword>
<evidence type="ECO:0000259" key="6">
    <source>
        <dbReference type="PROSITE" id="PS51935"/>
    </source>
</evidence>
<dbReference type="InterPro" id="IPR038765">
    <property type="entry name" value="Papain-like_cys_pep_sf"/>
</dbReference>
<comment type="similarity">
    <text evidence="1">Belongs to the peptidase C40 family.</text>
</comment>
<reference evidence="7 8" key="1">
    <citation type="submission" date="2019-06" db="EMBL/GenBank/DDBJ databases">
        <title>Genome sequencing of plant associated microbes to promote plant fitness in Sorghum bicolor and Oryza sativa.</title>
        <authorList>
            <person name="Coleman-Derr D."/>
        </authorList>
    </citation>
    <scope>NUCLEOTIDE SEQUENCE [LARGE SCALE GENOMIC DNA]</scope>
    <source>
        <strain evidence="7 8">KV-663</strain>
    </source>
</reference>
<evidence type="ECO:0000313" key="8">
    <source>
        <dbReference type="Proteomes" id="UP000316747"/>
    </source>
</evidence>
<evidence type="ECO:0000256" key="5">
    <source>
        <dbReference type="SAM" id="Phobius"/>
    </source>
</evidence>
<evidence type="ECO:0000313" key="7">
    <source>
        <dbReference type="EMBL" id="TQM61733.1"/>
    </source>
</evidence>
<dbReference type="EMBL" id="VFPM01000002">
    <property type="protein sequence ID" value="TQM61733.1"/>
    <property type="molecule type" value="Genomic_DNA"/>
</dbReference>
<dbReference type="GO" id="GO:0008234">
    <property type="term" value="F:cysteine-type peptidase activity"/>
    <property type="evidence" value="ECO:0007669"/>
    <property type="project" value="UniProtKB-KW"/>
</dbReference>
<keyword evidence="3" id="KW-0378">Hydrolase</keyword>
<dbReference type="RefSeq" id="WP_260439659.1">
    <property type="nucleotide sequence ID" value="NZ_VFPM01000002.1"/>
</dbReference>
<dbReference type="PANTHER" id="PTHR47359:SF3">
    <property type="entry name" value="NLP_P60 DOMAIN-CONTAINING PROTEIN-RELATED"/>
    <property type="match status" value="1"/>
</dbReference>
<dbReference type="InterPro" id="IPR000064">
    <property type="entry name" value="NLP_P60_dom"/>
</dbReference>
<evidence type="ECO:0000256" key="4">
    <source>
        <dbReference type="ARBA" id="ARBA00022807"/>
    </source>
</evidence>
<dbReference type="PANTHER" id="PTHR47359">
    <property type="entry name" value="PEPTIDOGLYCAN DL-ENDOPEPTIDASE CWLO"/>
    <property type="match status" value="1"/>
</dbReference>
<dbReference type="Pfam" id="PF00877">
    <property type="entry name" value="NLPC_P60"/>
    <property type="match status" value="1"/>
</dbReference>
<gene>
    <name evidence="7" type="ORF">FBY41_1746</name>
</gene>
<evidence type="ECO:0000256" key="3">
    <source>
        <dbReference type="ARBA" id="ARBA00022801"/>
    </source>
</evidence>
<dbReference type="GO" id="GO:0006508">
    <property type="term" value="P:proteolysis"/>
    <property type="evidence" value="ECO:0007669"/>
    <property type="project" value="UniProtKB-KW"/>
</dbReference>
<keyword evidence="2" id="KW-0645">Protease</keyword>
<keyword evidence="5" id="KW-1133">Transmembrane helix</keyword>
<feature type="domain" description="NlpC/P60" evidence="6">
    <location>
        <begin position="244"/>
        <end position="368"/>
    </location>
</feature>
<keyword evidence="8" id="KW-1185">Reference proteome</keyword>
<keyword evidence="5" id="KW-0472">Membrane</keyword>
<dbReference type="Gene3D" id="3.90.1720.10">
    <property type="entry name" value="endopeptidase domain like (from Nostoc punctiforme)"/>
    <property type="match status" value="1"/>
</dbReference>
<name>A0A543HTP2_9MICO</name>
<evidence type="ECO:0000256" key="2">
    <source>
        <dbReference type="ARBA" id="ARBA00022670"/>
    </source>
</evidence>
<evidence type="ECO:0000256" key="1">
    <source>
        <dbReference type="ARBA" id="ARBA00007074"/>
    </source>
</evidence>
<dbReference type="AlphaFoldDB" id="A0A543HTP2"/>